<evidence type="ECO:0008006" key="4">
    <source>
        <dbReference type="Google" id="ProtNLM"/>
    </source>
</evidence>
<dbReference type="InterPro" id="IPR002822">
    <property type="entry name" value="Ni_insertion"/>
</dbReference>
<reference evidence="2 3" key="1">
    <citation type="journal article" date="2017" name="ISME J.">
        <title>Genome of 'Ca. Desulfovibrio trichonymphae', an H2-oxidizing bacterium in a tripartite symbiotic system within a protist cell in the termite gut.</title>
        <authorList>
            <person name="Kuwahara H."/>
            <person name="Yuki M."/>
            <person name="Izawa K."/>
            <person name="Ohkuma M."/>
            <person name="Hongoh Y."/>
        </authorList>
    </citation>
    <scope>NUCLEOTIDE SEQUENCE [LARGE SCALE GENOMIC DNA]</scope>
    <source>
        <strain evidence="2 3">Rs-N31</strain>
    </source>
</reference>
<accession>A0A1J1DPI9</accession>
<sequence length="413" mass="44277">MDLYLDCGRGISGDMTLAALNHLGVEMAPFVAILAEAGIRCRIETRAELRAGGLGRLADVSWDDVQPLRHPADIAAVFNRLAVSATARDRALAVLEALTQAEAHAHQIPPEQVHFHEVGAVDTLVDIAGVCWALEQLGAERITASPLPWFSGTVECAHGLLPLPAPATAFLFRGKPVRPVPDREELVTPTGAALVHTLADGFADGPCGIVRAMGTGYGSRPAPAGLRIWLTEAVQAQVSHTRGGFEFVLQLETHLDHLTGEELGLALEALSALPEVLDVLWLPGTGKKNRPAGLMRMLCRPEDEDAVSRAVLRHTHSLGLRRQCLERRVQPREPAFLDIGDAQLAAKAYILEDTRYARAEAEAVKTAAGERGIGAPALRFGQTRRGLTAHGQKTGTNRKGVQPCACLPPLFSD</sequence>
<proteinExistence type="predicted"/>
<dbReference type="RefSeq" id="WP_096399294.1">
    <property type="nucleotide sequence ID" value="NZ_AP017368.1"/>
</dbReference>
<dbReference type="Gene3D" id="3.30.70.1380">
    <property type="entry name" value="Transcriptional regulatory protein pf0864 domain like"/>
    <property type="match status" value="1"/>
</dbReference>
<name>A0A1J1DPI9_9BACT</name>
<evidence type="ECO:0000256" key="1">
    <source>
        <dbReference type="ARBA" id="ARBA00022596"/>
    </source>
</evidence>
<dbReference type="EMBL" id="AP017368">
    <property type="protein sequence ID" value="BAV91761.1"/>
    <property type="molecule type" value="Genomic_DNA"/>
</dbReference>
<evidence type="ECO:0000313" key="3">
    <source>
        <dbReference type="Proteomes" id="UP000242645"/>
    </source>
</evidence>
<organism evidence="2 3">
    <name type="scientific">Candidatus Desulfovibrio trichonymphae</name>
    <dbReference type="NCBI Taxonomy" id="1725232"/>
    <lineage>
        <taxon>Bacteria</taxon>
        <taxon>Pseudomonadati</taxon>
        <taxon>Thermodesulfobacteriota</taxon>
        <taxon>Desulfovibrionia</taxon>
        <taxon>Desulfovibrionales</taxon>
        <taxon>Desulfovibrionaceae</taxon>
        <taxon>Desulfovibrio</taxon>
    </lineage>
</organism>
<dbReference type="AlphaFoldDB" id="A0A1J1DPI9"/>
<protein>
    <recommendedName>
        <fullName evidence="4">Nickel insertion protein</fullName>
    </recommendedName>
</protein>
<dbReference type="KEGG" id="dtr:RSDT_0249"/>
<gene>
    <name evidence="2" type="ORF">RSDT_0249</name>
</gene>
<dbReference type="Proteomes" id="UP000242645">
    <property type="component" value="Chromosome"/>
</dbReference>
<keyword evidence="3" id="KW-1185">Reference proteome</keyword>
<keyword evidence="1" id="KW-0533">Nickel</keyword>
<dbReference type="PANTHER" id="PTHR36566:SF1">
    <property type="entry name" value="PYRIDINIUM-3,5-BISTHIOCARBOXYLIC ACID MONONUCLEOTIDE NICKEL INSERTION PROTEIN"/>
    <property type="match status" value="1"/>
</dbReference>
<evidence type="ECO:0000313" key="2">
    <source>
        <dbReference type="EMBL" id="BAV91761.1"/>
    </source>
</evidence>
<dbReference type="Pfam" id="PF01969">
    <property type="entry name" value="Ni_insertion"/>
    <property type="match status" value="1"/>
</dbReference>
<dbReference type="PANTHER" id="PTHR36566">
    <property type="entry name" value="NICKEL INSERTION PROTEIN-RELATED"/>
    <property type="match status" value="1"/>
</dbReference>
<dbReference type="OrthoDB" id="9765625at2"/>